<keyword evidence="1" id="KW-1133">Transmembrane helix</keyword>
<feature type="transmembrane region" description="Helical" evidence="1">
    <location>
        <begin position="54"/>
        <end position="73"/>
    </location>
</feature>
<dbReference type="STRING" id="1121279.SAMN02745887_02984"/>
<dbReference type="AlphaFoldDB" id="A0A1K2HNP9"/>
<accession>A0A1K2HNP9</accession>
<dbReference type="EMBL" id="FPKR01000012">
    <property type="protein sequence ID" value="SFZ78440.1"/>
    <property type="molecule type" value="Genomic_DNA"/>
</dbReference>
<feature type="transmembrane region" description="Helical" evidence="1">
    <location>
        <begin position="110"/>
        <end position="126"/>
    </location>
</feature>
<keyword evidence="1" id="KW-0472">Membrane</keyword>
<evidence type="ECO:0000313" key="2">
    <source>
        <dbReference type="EMBL" id="SFZ78440.1"/>
    </source>
</evidence>
<sequence length="181" mass="19536">MEQHMTQQNALQRSWLGFSLGLGVVLAHLAWEFSHGGVRSHHLLNSPDLPAISNWWGLLALPLLGWAAAYTVARRLASQAQGWSAVRYAWLGALLLGLALSGAFLAGYTALTTGLFFTVLAAGLVLPTYRLEYLFGFVLGMTFVFGAVLPAIVATVAAVLSGFLHRLLYPACVSLLRRARA</sequence>
<name>A0A1K2HNP9_9NEIS</name>
<dbReference type="Proteomes" id="UP000186513">
    <property type="component" value="Unassembled WGS sequence"/>
</dbReference>
<protein>
    <submittedName>
        <fullName evidence="2">Uncharacterized protein</fullName>
    </submittedName>
</protein>
<organism evidence="2 3">
    <name type="scientific">Chitinimonas taiwanensis DSM 18899</name>
    <dbReference type="NCBI Taxonomy" id="1121279"/>
    <lineage>
        <taxon>Bacteria</taxon>
        <taxon>Pseudomonadati</taxon>
        <taxon>Pseudomonadota</taxon>
        <taxon>Betaproteobacteria</taxon>
        <taxon>Neisseriales</taxon>
        <taxon>Chitinibacteraceae</taxon>
        <taxon>Chitinimonas</taxon>
    </lineage>
</organism>
<keyword evidence="3" id="KW-1185">Reference proteome</keyword>
<keyword evidence="1" id="KW-0812">Transmembrane</keyword>
<proteinExistence type="predicted"/>
<feature type="transmembrane region" description="Helical" evidence="1">
    <location>
        <begin position="85"/>
        <end position="104"/>
    </location>
</feature>
<feature type="transmembrane region" description="Helical" evidence="1">
    <location>
        <begin position="15"/>
        <end position="34"/>
    </location>
</feature>
<feature type="transmembrane region" description="Helical" evidence="1">
    <location>
        <begin position="133"/>
        <end position="160"/>
    </location>
</feature>
<gene>
    <name evidence="2" type="ORF">SAMN02745887_02984</name>
</gene>
<reference evidence="2 3" key="1">
    <citation type="submission" date="2016-11" db="EMBL/GenBank/DDBJ databases">
        <authorList>
            <person name="Jaros S."/>
            <person name="Januszkiewicz K."/>
            <person name="Wedrychowicz H."/>
        </authorList>
    </citation>
    <scope>NUCLEOTIDE SEQUENCE [LARGE SCALE GENOMIC DNA]</scope>
    <source>
        <strain evidence="2 3">DSM 18899</strain>
    </source>
</reference>
<evidence type="ECO:0000313" key="3">
    <source>
        <dbReference type="Proteomes" id="UP000186513"/>
    </source>
</evidence>
<evidence type="ECO:0000256" key="1">
    <source>
        <dbReference type="SAM" id="Phobius"/>
    </source>
</evidence>